<comment type="similarity">
    <text evidence="2 8">Belongs to the Mediator complex subunit 4 family.</text>
</comment>
<dbReference type="AlphaFoldDB" id="A0A5C3EVI8"/>
<evidence type="ECO:0000256" key="7">
    <source>
        <dbReference type="ARBA" id="ARBA00031257"/>
    </source>
</evidence>
<evidence type="ECO:0000313" key="11">
    <source>
        <dbReference type="Proteomes" id="UP000323386"/>
    </source>
</evidence>
<dbReference type="GO" id="GO:0016592">
    <property type="term" value="C:mediator complex"/>
    <property type="evidence" value="ECO:0007669"/>
    <property type="project" value="InterPro"/>
</dbReference>
<evidence type="ECO:0000256" key="6">
    <source>
        <dbReference type="ARBA" id="ARBA00023242"/>
    </source>
</evidence>
<proteinExistence type="inferred from homology"/>
<sequence length="309" mass="32872">MAPDDQPHASTSALLLSTLDAYASLSKSLFASIEQPGKPLPAVTDDHAGRRWAPSSTAQILDALQDVDALLAQRLKLARRHAINQKRIDTLKRKAKQRDRSTRRAILALDSMGQELDDIVRLARDEVQAIDRAEKHPLRYDTLLAYAQRLSRYTSAPPGYKLPTLAASSGTDAAASSAGAGAKAEEAGQANADEAPALSLGPDYNPLATRAAAYYDPAMPSMPQEMPFPSDALMRQGILNSQEMLGGALAAVDPASAAAAAAAAGEGEEGAGIEGGDHEMEHEELLPTFSFQHKAEEDEEDDGFDLDLS</sequence>
<protein>
    <recommendedName>
        <fullName evidence="3 8">Mediator of RNA polymerase II transcription subunit 4</fullName>
    </recommendedName>
    <alternativeName>
        <fullName evidence="7 8">Mediator complex subunit 4</fullName>
    </alternativeName>
</protein>
<dbReference type="GO" id="GO:0006357">
    <property type="term" value="P:regulation of transcription by RNA polymerase II"/>
    <property type="evidence" value="ECO:0007669"/>
    <property type="project" value="InterPro"/>
</dbReference>
<feature type="region of interest" description="Disordered" evidence="9">
    <location>
        <begin position="177"/>
        <end position="198"/>
    </location>
</feature>
<comment type="subcellular location">
    <subcellularLocation>
        <location evidence="1 8">Nucleus</location>
    </subcellularLocation>
</comment>
<dbReference type="OrthoDB" id="1929813at2759"/>
<feature type="compositionally biased region" description="Low complexity" evidence="9">
    <location>
        <begin position="177"/>
        <end position="192"/>
    </location>
</feature>
<evidence type="ECO:0000256" key="5">
    <source>
        <dbReference type="ARBA" id="ARBA00023163"/>
    </source>
</evidence>
<evidence type="ECO:0000256" key="3">
    <source>
        <dbReference type="ARBA" id="ARBA00020629"/>
    </source>
</evidence>
<comment type="function">
    <text evidence="8">Component of the Mediator complex, a coactivator involved in the regulated transcription of nearly all RNA polymerase II-dependent genes. Mediator functions as a bridge to convey information from gene-specific regulatory proteins to the basal RNA polymerase II transcription machinery. Mediator is recruited to promoters by direct interactions with regulatory proteins and serves as a scaffold for the assembly of a functional preinitiation complex with RNA polymerase II and the general transcription factors.</text>
</comment>
<gene>
    <name evidence="8" type="primary">MED4</name>
    <name evidence="10" type="ORF">PSFLO_01764</name>
</gene>
<dbReference type="PANTHER" id="PTHR13208">
    <property type="entry name" value="MEDIATOR OF RNA POLYMERASE II TRANSCRIPTION SUBUNIT 4"/>
    <property type="match status" value="1"/>
</dbReference>
<keyword evidence="4 8" id="KW-0805">Transcription regulation</keyword>
<evidence type="ECO:0000256" key="9">
    <source>
        <dbReference type="SAM" id="MobiDB-lite"/>
    </source>
</evidence>
<dbReference type="EMBL" id="OOIP01000004">
    <property type="protein sequence ID" value="SPO36293.1"/>
    <property type="molecule type" value="Genomic_DNA"/>
</dbReference>
<keyword evidence="8" id="KW-0010">Activator</keyword>
<dbReference type="GO" id="GO:0003712">
    <property type="term" value="F:transcription coregulator activity"/>
    <property type="evidence" value="ECO:0007669"/>
    <property type="project" value="InterPro"/>
</dbReference>
<organism evidence="10 11">
    <name type="scientific">Pseudozyma flocculosa</name>
    <dbReference type="NCBI Taxonomy" id="84751"/>
    <lineage>
        <taxon>Eukaryota</taxon>
        <taxon>Fungi</taxon>
        <taxon>Dikarya</taxon>
        <taxon>Basidiomycota</taxon>
        <taxon>Ustilaginomycotina</taxon>
        <taxon>Ustilaginomycetes</taxon>
        <taxon>Ustilaginales</taxon>
        <taxon>Ustilaginaceae</taxon>
        <taxon>Pseudozyma</taxon>
    </lineage>
</organism>
<reference evidence="10 11" key="1">
    <citation type="submission" date="2018-03" db="EMBL/GenBank/DDBJ databases">
        <authorList>
            <person name="Guldener U."/>
        </authorList>
    </citation>
    <scope>NUCLEOTIDE SEQUENCE [LARGE SCALE GENOMIC DNA]</scope>
    <source>
        <strain evidence="10 11">DAOM196992</strain>
    </source>
</reference>
<evidence type="ECO:0000256" key="1">
    <source>
        <dbReference type="ARBA" id="ARBA00004123"/>
    </source>
</evidence>
<dbReference type="Proteomes" id="UP000323386">
    <property type="component" value="Unassembled WGS sequence"/>
</dbReference>
<name>A0A5C3EVI8_9BASI</name>
<comment type="subunit">
    <text evidence="8">Component of the Mediator complex.</text>
</comment>
<evidence type="ECO:0000256" key="2">
    <source>
        <dbReference type="ARBA" id="ARBA00009626"/>
    </source>
</evidence>
<dbReference type="GO" id="GO:0070847">
    <property type="term" value="C:core mediator complex"/>
    <property type="evidence" value="ECO:0007669"/>
    <property type="project" value="TreeGrafter"/>
</dbReference>
<accession>A0A5C3EVI8</accession>
<keyword evidence="6 8" id="KW-0539">Nucleus</keyword>
<evidence type="ECO:0000256" key="4">
    <source>
        <dbReference type="ARBA" id="ARBA00023015"/>
    </source>
</evidence>
<dbReference type="PANTHER" id="PTHR13208:SF2">
    <property type="entry name" value="MEDIATOR OF RNA POLYMERASE II TRANSCRIPTION SUBUNIT 4"/>
    <property type="match status" value="1"/>
</dbReference>
<evidence type="ECO:0000256" key="8">
    <source>
        <dbReference type="RuleBase" id="RU364141"/>
    </source>
</evidence>
<evidence type="ECO:0000313" key="10">
    <source>
        <dbReference type="EMBL" id="SPO36293.1"/>
    </source>
</evidence>
<dbReference type="Pfam" id="PF10018">
    <property type="entry name" value="Med4"/>
    <property type="match status" value="1"/>
</dbReference>
<dbReference type="InterPro" id="IPR019258">
    <property type="entry name" value="Mediator_Med4"/>
</dbReference>
<keyword evidence="11" id="KW-1185">Reference proteome</keyword>
<keyword evidence="5 8" id="KW-0804">Transcription</keyword>